<dbReference type="PANTHER" id="PTHR11782">
    <property type="entry name" value="ADENOSINE/GUANOSINE DIPHOSPHATASE"/>
    <property type="match status" value="1"/>
</dbReference>
<reference evidence="4 5" key="1">
    <citation type="submission" date="2023-09" db="EMBL/GenBank/DDBJ databases">
        <title>Genomes of two closely related lineages of the louse Polyplax serrata with different host specificities.</title>
        <authorList>
            <person name="Martinu J."/>
            <person name="Tarabai H."/>
            <person name="Stefka J."/>
            <person name="Hypsa V."/>
        </authorList>
    </citation>
    <scope>NUCLEOTIDE SEQUENCE [LARGE SCALE GENOMIC DNA]</scope>
    <source>
        <strain evidence="4">98ZLc_SE</strain>
    </source>
</reference>
<comment type="caution">
    <text evidence="4">The sequence shown here is derived from an EMBL/GenBank/DDBJ whole genome shotgun (WGS) entry which is preliminary data.</text>
</comment>
<dbReference type="InterPro" id="IPR000407">
    <property type="entry name" value="GDA1_CD39_NTPase"/>
</dbReference>
<dbReference type="Pfam" id="PF01150">
    <property type="entry name" value="GDA1_CD39"/>
    <property type="match status" value="1"/>
</dbReference>
<keyword evidence="3" id="KW-0732">Signal</keyword>
<evidence type="ECO:0000313" key="5">
    <source>
        <dbReference type="Proteomes" id="UP001359485"/>
    </source>
</evidence>
<dbReference type="Gene3D" id="3.30.420.150">
    <property type="entry name" value="Exopolyphosphatase. Domain 2"/>
    <property type="match status" value="1"/>
</dbReference>
<name>A0ABR1BBQ2_POLSC</name>
<gene>
    <name evidence="4" type="ORF">RUM44_008233</name>
</gene>
<dbReference type="EMBL" id="JAWJWF010000002">
    <property type="protein sequence ID" value="KAK6637811.1"/>
    <property type="molecule type" value="Genomic_DNA"/>
</dbReference>
<organism evidence="4 5">
    <name type="scientific">Polyplax serrata</name>
    <name type="common">Common mouse louse</name>
    <dbReference type="NCBI Taxonomy" id="468196"/>
    <lineage>
        <taxon>Eukaryota</taxon>
        <taxon>Metazoa</taxon>
        <taxon>Ecdysozoa</taxon>
        <taxon>Arthropoda</taxon>
        <taxon>Hexapoda</taxon>
        <taxon>Insecta</taxon>
        <taxon>Pterygota</taxon>
        <taxon>Neoptera</taxon>
        <taxon>Paraneoptera</taxon>
        <taxon>Psocodea</taxon>
        <taxon>Troctomorpha</taxon>
        <taxon>Phthiraptera</taxon>
        <taxon>Anoplura</taxon>
        <taxon>Polyplacidae</taxon>
        <taxon>Polyplax</taxon>
    </lineage>
</organism>
<protein>
    <submittedName>
        <fullName evidence="4">Uncharacterized protein</fullName>
    </submittedName>
</protein>
<dbReference type="Proteomes" id="UP001359485">
    <property type="component" value="Unassembled WGS sequence"/>
</dbReference>
<dbReference type="PANTHER" id="PTHR11782:SF127">
    <property type="entry name" value="NTPASE, ISOFORM F"/>
    <property type="match status" value="1"/>
</dbReference>
<evidence type="ECO:0000256" key="3">
    <source>
        <dbReference type="SAM" id="SignalP"/>
    </source>
</evidence>
<evidence type="ECO:0000313" key="4">
    <source>
        <dbReference type="EMBL" id="KAK6637811.1"/>
    </source>
</evidence>
<feature type="signal peptide" evidence="3">
    <location>
        <begin position="1"/>
        <end position="25"/>
    </location>
</feature>
<proteinExistence type="inferred from homology"/>
<keyword evidence="5" id="KW-1185">Reference proteome</keyword>
<evidence type="ECO:0000256" key="2">
    <source>
        <dbReference type="ARBA" id="ARBA00022801"/>
    </source>
</evidence>
<comment type="similarity">
    <text evidence="1">Belongs to the GDA1/CD39 NTPase family.</text>
</comment>
<feature type="chain" id="PRO_5045244735" evidence="3">
    <location>
        <begin position="26"/>
        <end position="430"/>
    </location>
</feature>
<keyword evidence="2" id="KW-0378">Hydrolase</keyword>
<accession>A0ABR1BBQ2</accession>
<dbReference type="Gene3D" id="3.30.420.40">
    <property type="match status" value="1"/>
</dbReference>
<evidence type="ECO:0000256" key="1">
    <source>
        <dbReference type="ARBA" id="ARBA00009283"/>
    </source>
</evidence>
<sequence>MANNVKYTIILGCCLILTRLNVSDASKITCLDKLGVLLKFNRYQESVVVYVDTTKIQIYVYQFLVSRNGRSTKLNSQFVREVTPGLAHYKNKWSMGINQLNILLDDMVEVLPKQNWVDTPVTVLFSPEVRDLGIDDRDLSEYTLFFKKHGFQTREASNLMYLTKNKRAVLSWLSVNLVTGALGKKNKPTSTVIDLTRESCDFAYVLSETGPKAPVEDKHLCDLQVYGKPYEIYNRGTKKLGLDNIRKLIFDKETSKSSVSFKYVSSCMSSKVTTKWIYNKTTYTITGNSSPYVDFAMCERIISSVIENIPKPPSSRGRPVYGFSLLLLRLLEGRLQVGPRTNLQEIYDFARHVCLYPRVEDAFLCMDVTYFSVLLREFFDLKTTDPIEFSPYIGDIPIDWSFSASFINVPSDVWNPKEIQTESDVKLSLK</sequence>